<evidence type="ECO:0000313" key="1">
    <source>
        <dbReference type="EMBL" id="KNZ54829.1"/>
    </source>
</evidence>
<comment type="caution">
    <text evidence="1">The sequence shown here is derived from an EMBL/GenBank/DDBJ whole genome shotgun (WGS) entry which is preliminary data.</text>
</comment>
<accession>A0A0L6V249</accession>
<proteinExistence type="predicted"/>
<keyword evidence="2" id="KW-1185">Reference proteome</keyword>
<dbReference type="Proteomes" id="UP000037035">
    <property type="component" value="Unassembled WGS sequence"/>
</dbReference>
<dbReference type="EMBL" id="LAVV01007769">
    <property type="protein sequence ID" value="KNZ54829.1"/>
    <property type="molecule type" value="Genomic_DNA"/>
</dbReference>
<name>A0A0L6V249_9BASI</name>
<gene>
    <name evidence="1" type="ORF">VP01_2840g3</name>
</gene>
<dbReference type="VEuPathDB" id="FungiDB:VP01_2840g3"/>
<dbReference type="OrthoDB" id="191080at2759"/>
<evidence type="ECO:0000313" key="2">
    <source>
        <dbReference type="Proteomes" id="UP000037035"/>
    </source>
</evidence>
<sequence length="89" mass="9906">MSAEVNSNPQPRLKKSWVWQYFKPQIINNDSYNVCQANRVPGGSVPCLKKLAVDKKGSTKTTMNGQVKLEGFKHSSKLGMCPRNSPVII</sequence>
<reference evidence="1 2" key="1">
    <citation type="submission" date="2015-08" db="EMBL/GenBank/DDBJ databases">
        <title>Next Generation Sequencing and Analysis of the Genome of Puccinia sorghi L Schw, the Causal Agent of Maize Common Rust.</title>
        <authorList>
            <person name="Rochi L."/>
            <person name="Burguener G."/>
            <person name="Darino M."/>
            <person name="Turjanski A."/>
            <person name="Kreff E."/>
            <person name="Dieguez M.J."/>
            <person name="Sacco F."/>
        </authorList>
    </citation>
    <scope>NUCLEOTIDE SEQUENCE [LARGE SCALE GENOMIC DNA]</scope>
    <source>
        <strain evidence="1 2">RO10H11247</strain>
    </source>
</reference>
<dbReference type="AlphaFoldDB" id="A0A0L6V249"/>
<organism evidence="1 2">
    <name type="scientific">Puccinia sorghi</name>
    <dbReference type="NCBI Taxonomy" id="27349"/>
    <lineage>
        <taxon>Eukaryota</taxon>
        <taxon>Fungi</taxon>
        <taxon>Dikarya</taxon>
        <taxon>Basidiomycota</taxon>
        <taxon>Pucciniomycotina</taxon>
        <taxon>Pucciniomycetes</taxon>
        <taxon>Pucciniales</taxon>
        <taxon>Pucciniaceae</taxon>
        <taxon>Puccinia</taxon>
    </lineage>
</organism>
<protein>
    <submittedName>
        <fullName evidence="1">Uncharacterized protein</fullName>
    </submittedName>
</protein>